<evidence type="ECO:0000259" key="12">
    <source>
        <dbReference type="PROSITE" id="PS50880"/>
    </source>
</evidence>
<dbReference type="SUPFAM" id="SSF56712">
    <property type="entry name" value="Prokaryotic type I DNA topoisomerase"/>
    <property type="match status" value="1"/>
</dbReference>
<dbReference type="Proteomes" id="UP000285138">
    <property type="component" value="Unassembled WGS sequence"/>
</dbReference>
<dbReference type="SMART" id="SM00493">
    <property type="entry name" value="TOPRIM"/>
    <property type="match status" value="1"/>
</dbReference>
<evidence type="ECO:0000256" key="6">
    <source>
        <dbReference type="ARBA" id="ARBA00022842"/>
    </source>
</evidence>
<feature type="domain" description="Topo IA-type catalytic" evidence="13">
    <location>
        <begin position="127"/>
        <end position="557"/>
    </location>
</feature>
<dbReference type="Gene3D" id="2.70.20.10">
    <property type="entry name" value="Topoisomerase I, domain 3"/>
    <property type="match status" value="1"/>
</dbReference>
<dbReference type="InterPro" id="IPR028612">
    <property type="entry name" value="Topoisom_1_IA"/>
</dbReference>
<dbReference type="Pfam" id="PF01751">
    <property type="entry name" value="Toprim"/>
    <property type="match status" value="1"/>
</dbReference>
<feature type="site" description="Interaction with DNA" evidence="10">
    <location>
        <position position="489"/>
    </location>
</feature>
<evidence type="ECO:0000313" key="14">
    <source>
        <dbReference type="EMBL" id="RQD73072.1"/>
    </source>
</evidence>
<dbReference type="InterPro" id="IPR013826">
    <property type="entry name" value="Topo_IA_cen_sub3"/>
</dbReference>
<protein>
    <recommendedName>
        <fullName evidence="10">DNA topoisomerase 1</fullName>
        <ecNumber evidence="10">5.6.2.1</ecNumber>
    </recommendedName>
    <alternativeName>
        <fullName evidence="10">DNA topoisomerase I</fullName>
    </alternativeName>
</protein>
<dbReference type="InterPro" id="IPR034149">
    <property type="entry name" value="TOPRIM_TopoI"/>
</dbReference>
<evidence type="ECO:0000256" key="8">
    <source>
        <dbReference type="ARBA" id="ARBA00023125"/>
    </source>
</evidence>
<dbReference type="PANTHER" id="PTHR42785">
    <property type="entry name" value="DNA TOPOISOMERASE, TYPE IA, CORE"/>
    <property type="match status" value="1"/>
</dbReference>
<dbReference type="PROSITE" id="PS00396">
    <property type="entry name" value="TOPO_IA_1"/>
    <property type="match status" value="1"/>
</dbReference>
<evidence type="ECO:0000259" key="13">
    <source>
        <dbReference type="PROSITE" id="PS52039"/>
    </source>
</evidence>
<comment type="similarity">
    <text evidence="2 10">Belongs to the type IA topoisomerase family.</text>
</comment>
<feature type="site" description="Interaction with DNA" evidence="10">
    <location>
        <position position="31"/>
    </location>
</feature>
<dbReference type="InterPro" id="IPR023406">
    <property type="entry name" value="Topo_IA_AS"/>
</dbReference>
<feature type="region of interest" description="Interaction with DNA" evidence="10">
    <location>
        <begin position="162"/>
        <end position="167"/>
    </location>
</feature>
<keyword evidence="8 10" id="KW-0238">DNA-binding</keyword>
<dbReference type="InterPro" id="IPR013825">
    <property type="entry name" value="Topo_IA_cen_sub2"/>
</dbReference>
<comment type="subunit">
    <text evidence="10">Monomer.</text>
</comment>
<dbReference type="Gene3D" id="1.10.290.10">
    <property type="entry name" value="Topoisomerase I, domain 4"/>
    <property type="match status" value="1"/>
</dbReference>
<dbReference type="GO" id="GO:0003677">
    <property type="term" value="F:DNA binding"/>
    <property type="evidence" value="ECO:0007669"/>
    <property type="project" value="UniProtKB-KW"/>
</dbReference>
<feature type="site" description="Interaction with DNA" evidence="10">
    <location>
        <position position="301"/>
    </location>
</feature>
<keyword evidence="5" id="KW-0862">Zinc</keyword>
<comment type="caution">
    <text evidence="14">The sequence shown here is derived from an EMBL/GenBank/DDBJ whole genome shotgun (WGS) entry which is preliminary data.</text>
</comment>
<dbReference type="SUPFAM" id="SSF57783">
    <property type="entry name" value="Zinc beta-ribbon"/>
    <property type="match status" value="1"/>
</dbReference>
<dbReference type="Pfam" id="PF01131">
    <property type="entry name" value="Topoisom_bac"/>
    <property type="match status" value="1"/>
</dbReference>
<evidence type="ECO:0000256" key="2">
    <source>
        <dbReference type="ARBA" id="ARBA00009446"/>
    </source>
</evidence>
<dbReference type="EC" id="5.6.2.1" evidence="10"/>
<dbReference type="InterPro" id="IPR005733">
    <property type="entry name" value="TopoI_bac-type"/>
</dbReference>
<dbReference type="InterPro" id="IPR013824">
    <property type="entry name" value="Topo_IA_cen_sub1"/>
</dbReference>
<dbReference type="CDD" id="cd00186">
    <property type="entry name" value="TOP1Ac"/>
    <property type="match status" value="1"/>
</dbReference>
<evidence type="ECO:0000256" key="5">
    <source>
        <dbReference type="ARBA" id="ARBA00022833"/>
    </source>
</evidence>
<feature type="domain" description="Toprim" evidence="12">
    <location>
        <begin position="1"/>
        <end position="119"/>
    </location>
</feature>
<gene>
    <name evidence="10 14" type="primary">topA</name>
    <name evidence="14" type="ORF">D5R97_09925</name>
</gene>
<keyword evidence="6" id="KW-0460">Magnesium</keyword>
<feature type="site" description="Interaction with DNA" evidence="10">
    <location>
        <position position="137"/>
    </location>
</feature>
<keyword evidence="4" id="KW-0863">Zinc-finger</keyword>
<organism evidence="14 15">
    <name type="scientific">Candidatus Syntrophonatronum acetioxidans</name>
    <dbReference type="NCBI Taxonomy" id="1795816"/>
    <lineage>
        <taxon>Bacteria</taxon>
        <taxon>Bacillati</taxon>
        <taxon>Bacillota</taxon>
        <taxon>Clostridia</taxon>
        <taxon>Eubacteriales</taxon>
        <taxon>Syntrophomonadaceae</taxon>
        <taxon>Candidatus Syntrophonatronum</taxon>
    </lineage>
</organism>
<accession>A0A424Y9N0</accession>
<dbReference type="PANTHER" id="PTHR42785:SF1">
    <property type="entry name" value="DNA TOPOISOMERASE"/>
    <property type="match status" value="1"/>
</dbReference>
<sequence>MYLVIVESPAKARTLKKFLGRKYKVEASMGHVIDLPKSQFGIDVEKKYKPKYITIRGKGNVLKKLKTEGKKADKIFFAADPDREGEAISWHLMKALDIEESEPCRVEFHEITRNAVKEAFKKPRTIDKNRVDAQQARRVLDRLVGYNISPLLWKKINKKGLSAGRVQSVAIRLICDREQEIKSFVPEEYWSLTAELTPGKKKELFQAKFRGKEKTKIKLPDEKKVKEIMEELREVNYIVSNIKKRERKRNPAPPFITSTLQQDAAKRLGFTVRKTMSLAQQLYEGINIKKEGTVGLITYIRTDSIQVSATAREEAKQYILNKYGKDYYPPKPRMFKSRKGAQEAHEAIRPTSVFRDPQEIKDQLSRDQYRLYKLIWDRFVASQMSSAVFDIVTVDIKAFDYIFRASGSTLKFPGFLLLYNYPQEEKEEDTRLPELQEGQELKLLNLYPQQHFTQPPPRYTEASLVKTLEEMGIGRPSTYAPTIETVQARGYVIKEEKNLVPTELGQIVSELLKEFFPEIVDVEFTASMEEKLDLVEEGKTEWVEVIDNFYRPFQKTLQHAEREMEEVEIQDQESDEICEKCGRNMVYKHGRFGKFLACPGFPECRNTKALLKETGVKCPLCQGDIVEKKTKKGRRFFGCSNYPRCEFVSWYRPVNEKCPQCGSILVEKKGRQRGVLECSNKECSFKSERKNKKQESK</sequence>
<dbReference type="Gene3D" id="3.30.65.10">
    <property type="entry name" value="Bacterial Topoisomerase I, domain 1"/>
    <property type="match status" value="2"/>
</dbReference>
<dbReference type="InterPro" id="IPR000380">
    <property type="entry name" value="Topo_IA"/>
</dbReference>
<evidence type="ECO:0000313" key="15">
    <source>
        <dbReference type="Proteomes" id="UP000285138"/>
    </source>
</evidence>
<dbReference type="Gene3D" id="3.40.50.140">
    <property type="match status" value="1"/>
</dbReference>
<dbReference type="PROSITE" id="PS50880">
    <property type="entry name" value="TOPRIM"/>
    <property type="match status" value="1"/>
</dbReference>
<dbReference type="GO" id="GO:0003917">
    <property type="term" value="F:DNA topoisomerase type I (single strand cut, ATP-independent) activity"/>
    <property type="evidence" value="ECO:0007669"/>
    <property type="project" value="UniProtKB-UniRule"/>
</dbReference>
<feature type="coiled-coil region" evidence="11">
    <location>
        <begin position="550"/>
        <end position="577"/>
    </location>
</feature>
<dbReference type="CDD" id="cd03363">
    <property type="entry name" value="TOPRIM_TopoIA_TopoI"/>
    <property type="match status" value="1"/>
</dbReference>
<keyword evidence="9 10" id="KW-0413">Isomerase</keyword>
<feature type="site" description="Interaction with DNA" evidence="10">
    <location>
        <position position="138"/>
    </location>
</feature>
<dbReference type="AlphaFoldDB" id="A0A424Y9N0"/>
<dbReference type="NCBIfam" id="TIGR01051">
    <property type="entry name" value="topA_bact"/>
    <property type="match status" value="1"/>
</dbReference>
<evidence type="ECO:0000256" key="9">
    <source>
        <dbReference type="ARBA" id="ARBA00023235"/>
    </source>
</evidence>
<keyword evidence="3" id="KW-0479">Metal-binding</keyword>
<evidence type="ECO:0000256" key="11">
    <source>
        <dbReference type="SAM" id="Coils"/>
    </source>
</evidence>
<dbReference type="InterPro" id="IPR023405">
    <property type="entry name" value="Topo_IA_core_domain"/>
</dbReference>
<dbReference type="GO" id="GO:0005694">
    <property type="term" value="C:chromosome"/>
    <property type="evidence" value="ECO:0007669"/>
    <property type="project" value="InterPro"/>
</dbReference>
<dbReference type="InterPro" id="IPR003602">
    <property type="entry name" value="Topo_IA_DNA-bd_dom"/>
</dbReference>
<evidence type="ECO:0000256" key="1">
    <source>
        <dbReference type="ARBA" id="ARBA00000213"/>
    </source>
</evidence>
<keyword evidence="7 10" id="KW-0799">Topoisomerase</keyword>
<feature type="site" description="Interaction with DNA" evidence="10">
    <location>
        <position position="141"/>
    </location>
</feature>
<evidence type="ECO:0000256" key="7">
    <source>
        <dbReference type="ARBA" id="ARBA00023029"/>
    </source>
</evidence>
<dbReference type="PROSITE" id="PS52039">
    <property type="entry name" value="TOPO_IA_2"/>
    <property type="match status" value="1"/>
</dbReference>
<keyword evidence="11" id="KW-0175">Coiled coil</keyword>
<comment type="function">
    <text evidence="10">Releases the supercoiling and torsional tension of DNA, which is introduced during the DNA replication and transcription, by transiently cleaving and rejoining one strand of the DNA duplex. Introduces a single-strand break via transesterification at a target site in duplex DNA. The scissile phosphodiester is attacked by the catalytic tyrosine of the enzyme, resulting in the formation of a DNA-(5'-phosphotyrosyl)-enzyme intermediate and the expulsion of a 3'-OH DNA strand. The free DNA strand then undergoes passage around the unbroken strand, thus removing DNA supercoils. Finally, in the religation step, the DNA 3'-OH attacks the covalent intermediate to expel the active-site tyrosine and restore the DNA phosphodiester backbone.</text>
</comment>
<dbReference type="Pfam" id="PF01396">
    <property type="entry name" value="Zn_ribbon_Top1"/>
    <property type="match status" value="3"/>
</dbReference>
<evidence type="ECO:0000256" key="4">
    <source>
        <dbReference type="ARBA" id="ARBA00022771"/>
    </source>
</evidence>
<dbReference type="SMART" id="SM00436">
    <property type="entry name" value="TOP1Bc"/>
    <property type="match status" value="1"/>
</dbReference>
<dbReference type="InterPro" id="IPR006171">
    <property type="entry name" value="TOPRIM_dom"/>
</dbReference>
<feature type="site" description="Interaction with DNA" evidence="10">
    <location>
        <position position="153"/>
    </location>
</feature>
<reference evidence="14 15" key="1">
    <citation type="submission" date="2018-08" db="EMBL/GenBank/DDBJ databases">
        <title>The metabolism and importance of syntrophic acetate oxidation coupled to methane or sulfide production in haloalkaline environments.</title>
        <authorList>
            <person name="Timmers P.H.A."/>
            <person name="Vavourakis C.D."/>
            <person name="Sorokin D.Y."/>
            <person name="Sinninghe Damste J.S."/>
            <person name="Muyzer G."/>
            <person name="Stams A.J.M."/>
            <person name="Plugge C.M."/>
        </authorList>
    </citation>
    <scope>NUCLEOTIDE SEQUENCE [LARGE SCALE GENOMIC DNA]</scope>
    <source>
        <strain evidence="14">MSAO_Bac1</strain>
    </source>
</reference>
<dbReference type="InterPro" id="IPR013498">
    <property type="entry name" value="Topo_IA_Znf"/>
</dbReference>
<dbReference type="GO" id="GO:0008270">
    <property type="term" value="F:zinc ion binding"/>
    <property type="evidence" value="ECO:0007669"/>
    <property type="project" value="UniProtKB-KW"/>
</dbReference>
<feature type="site" description="Interaction with DNA" evidence="10">
    <location>
        <position position="146"/>
    </location>
</feature>
<dbReference type="SMART" id="SM00437">
    <property type="entry name" value="TOP1Ac"/>
    <property type="match status" value="1"/>
</dbReference>
<proteinExistence type="inferred from homology"/>
<dbReference type="PRINTS" id="PR00417">
    <property type="entry name" value="PRTPISMRASEI"/>
</dbReference>
<dbReference type="GO" id="GO:0006265">
    <property type="term" value="P:DNA topological change"/>
    <property type="evidence" value="ECO:0007669"/>
    <property type="project" value="UniProtKB-UniRule"/>
</dbReference>
<dbReference type="Gene3D" id="1.10.460.10">
    <property type="entry name" value="Topoisomerase I, domain 2"/>
    <property type="match status" value="1"/>
</dbReference>
<evidence type="ECO:0000256" key="10">
    <source>
        <dbReference type="HAMAP-Rule" id="MF_00952"/>
    </source>
</evidence>
<name>A0A424Y9N0_9FIRM</name>
<dbReference type="InterPro" id="IPR003601">
    <property type="entry name" value="Topo_IA_2"/>
</dbReference>
<comment type="catalytic activity">
    <reaction evidence="1 10">
        <text>ATP-independent breakage of single-stranded DNA, followed by passage and rejoining.</text>
        <dbReference type="EC" id="5.6.2.1"/>
    </reaction>
</comment>
<feature type="active site" description="O-(5'-phospho-DNA)-tyrosine intermediate" evidence="10">
    <location>
        <position position="299"/>
    </location>
</feature>
<evidence type="ECO:0000256" key="3">
    <source>
        <dbReference type="ARBA" id="ARBA00022723"/>
    </source>
</evidence>
<dbReference type="InterPro" id="IPR013497">
    <property type="entry name" value="Topo_IA_cen"/>
</dbReference>
<dbReference type="HAMAP" id="MF_00952">
    <property type="entry name" value="Topoisom_1_prok"/>
    <property type="match status" value="1"/>
</dbReference>
<dbReference type="EMBL" id="QZAA01000279">
    <property type="protein sequence ID" value="RQD73072.1"/>
    <property type="molecule type" value="Genomic_DNA"/>
</dbReference>